<sequence>MAMKSYSLVTPARDEAAYIPGLIECILKQTVRPTQWIIVSDGSTDQTDNIVSRASKAEPFIELIRVSERSERSFGSKALAFMEGYKALQNVSFNCIGNLDADVTMEPHYYQRMLEEMAKKQQLGVASGVIWDKTDSGFKRIISSSNHAVGAVQFWRRQCFEDVSGYRPATVGGVDSLAELTARMKGWETRSFSDLPVYHHKPVDIINGRTGIRVAYRAGLTEYHIGSHPLFAILKALRRWQEAPAILSFFIRLFAFGKLWLMGSQRDAPADLVAYLKKEQMDRIRQTIFRRYGC</sequence>
<reference evidence="4" key="1">
    <citation type="submission" date="2020-12" db="EMBL/GenBank/DDBJ databases">
        <authorList>
            <person name="Hahn C.J."/>
            <person name="Laso-Perez R."/>
            <person name="Vulcano F."/>
            <person name="Vaziourakis K.-M."/>
            <person name="Stokke R."/>
            <person name="Steen I.H."/>
            <person name="Teske A."/>
            <person name="Boetius A."/>
            <person name="Liebeke M."/>
            <person name="Amann R."/>
            <person name="Knittel K."/>
        </authorList>
    </citation>
    <scope>NUCLEOTIDE SEQUENCE</scope>
    <source>
        <strain evidence="4">Gfbio:c6db26ca-90af-429b-aeed-0e3e8aed0b5e:GoM-Arc1_AMV-AAA_792_C10</strain>
    </source>
</reference>
<dbReference type="AlphaFoldDB" id="A0A812A1B7"/>
<dbReference type="CDD" id="cd00761">
    <property type="entry name" value="Glyco_tranf_GTA_type"/>
    <property type="match status" value="1"/>
</dbReference>
<accession>A0A812A1B7</accession>
<proteinExistence type="predicted"/>
<dbReference type="Pfam" id="PF00535">
    <property type="entry name" value="Glycos_transf_2"/>
    <property type="match status" value="1"/>
</dbReference>
<dbReference type="Proteomes" id="UP000614580">
    <property type="component" value="Unassembled WGS sequence"/>
</dbReference>
<protein>
    <submittedName>
        <fullName evidence="4">Glycosyl transferase family 2</fullName>
    </submittedName>
</protein>
<dbReference type="SUPFAM" id="SSF53448">
    <property type="entry name" value="Nucleotide-diphospho-sugar transferases"/>
    <property type="match status" value="1"/>
</dbReference>
<name>A0A812A1B7_9EURY</name>
<keyword evidence="1" id="KW-0328">Glycosyltransferase</keyword>
<keyword evidence="2 4" id="KW-0808">Transferase</keyword>
<evidence type="ECO:0000256" key="2">
    <source>
        <dbReference type="ARBA" id="ARBA00022679"/>
    </source>
</evidence>
<dbReference type="EMBL" id="CAJHZY010000001">
    <property type="protein sequence ID" value="CAD7766615.1"/>
    <property type="molecule type" value="Genomic_DNA"/>
</dbReference>
<evidence type="ECO:0000313" key="5">
    <source>
        <dbReference type="Proteomes" id="UP000614580"/>
    </source>
</evidence>
<gene>
    <name evidence="4" type="ORF">DNFNHJIP_00013</name>
</gene>
<organism evidence="4 5">
    <name type="scientific">Candidatus Argoarchaeum ethanivorans</name>
    <dbReference type="NCBI Taxonomy" id="2608793"/>
    <lineage>
        <taxon>Archaea</taxon>
        <taxon>Methanobacteriati</taxon>
        <taxon>Methanobacteriota</taxon>
        <taxon>Stenosarchaea group</taxon>
        <taxon>Methanomicrobia</taxon>
        <taxon>Methanosarcinales</taxon>
        <taxon>Methanosarcinales incertae sedis</taxon>
        <taxon>GOM Arc I cluster</taxon>
        <taxon>Candidatus Argoarchaeum</taxon>
    </lineage>
</organism>
<dbReference type="PANTHER" id="PTHR43630:SF1">
    <property type="entry name" value="POLY-BETA-1,6-N-ACETYL-D-GLUCOSAMINE SYNTHASE"/>
    <property type="match status" value="1"/>
</dbReference>
<dbReference type="InterPro" id="IPR001173">
    <property type="entry name" value="Glyco_trans_2-like"/>
</dbReference>
<evidence type="ECO:0000256" key="1">
    <source>
        <dbReference type="ARBA" id="ARBA00022676"/>
    </source>
</evidence>
<dbReference type="GO" id="GO:0016757">
    <property type="term" value="F:glycosyltransferase activity"/>
    <property type="evidence" value="ECO:0007669"/>
    <property type="project" value="UniProtKB-KW"/>
</dbReference>
<dbReference type="InterPro" id="IPR029044">
    <property type="entry name" value="Nucleotide-diphossugar_trans"/>
</dbReference>
<evidence type="ECO:0000259" key="3">
    <source>
        <dbReference type="Pfam" id="PF00535"/>
    </source>
</evidence>
<feature type="domain" description="Glycosyltransferase 2-like" evidence="3">
    <location>
        <begin position="7"/>
        <end position="141"/>
    </location>
</feature>
<evidence type="ECO:0000313" key="4">
    <source>
        <dbReference type="EMBL" id="CAD7766615.1"/>
    </source>
</evidence>
<dbReference type="PANTHER" id="PTHR43630">
    <property type="entry name" value="POLY-BETA-1,6-N-ACETYL-D-GLUCOSAMINE SYNTHASE"/>
    <property type="match status" value="1"/>
</dbReference>
<dbReference type="Gene3D" id="3.90.550.10">
    <property type="entry name" value="Spore Coat Polysaccharide Biosynthesis Protein SpsA, Chain A"/>
    <property type="match status" value="1"/>
</dbReference>
<comment type="caution">
    <text evidence="4">The sequence shown here is derived from an EMBL/GenBank/DDBJ whole genome shotgun (WGS) entry which is preliminary data.</text>
</comment>